<feature type="compositionally biased region" description="Low complexity" evidence="1">
    <location>
        <begin position="64"/>
        <end position="77"/>
    </location>
</feature>
<accession>A0A0K8NYY6</accession>
<feature type="region of interest" description="Disordered" evidence="1">
    <location>
        <begin position="47"/>
        <end position="84"/>
    </location>
</feature>
<gene>
    <name evidence="2" type="ORF">ISF6_1385</name>
</gene>
<dbReference type="AlphaFoldDB" id="A0A0K8NYY6"/>
<evidence type="ECO:0000256" key="1">
    <source>
        <dbReference type="SAM" id="MobiDB-lite"/>
    </source>
</evidence>
<sequence>MAPPDPMSLLRNPSASSPSFPWPGPPRRLAATAGAVLLALGAVVAGAARAADPPPAKPAPKPAARPAAKAPAPAAPAKARDPLLTREQLAACMARQERVRQQGDEARQLQGALEREKTELLQEGEALKAALSTLDRSDVASVDAYNARAAARDQRIDAFEPRVKAFNAQAEALQAERAGYSRDCENRRFDEKDEKALQGGR</sequence>
<protein>
    <submittedName>
        <fullName evidence="2">Uncharacterized protein</fullName>
    </submittedName>
</protein>
<comment type="caution">
    <text evidence="2">The sequence shown here is derived from an EMBL/GenBank/DDBJ whole genome shotgun (WGS) entry which is preliminary data.</text>
</comment>
<organism evidence="2 3">
    <name type="scientific">Piscinibacter sakaiensis</name>
    <name type="common">Ideonella sakaiensis</name>
    <dbReference type="NCBI Taxonomy" id="1547922"/>
    <lineage>
        <taxon>Bacteria</taxon>
        <taxon>Pseudomonadati</taxon>
        <taxon>Pseudomonadota</taxon>
        <taxon>Betaproteobacteria</taxon>
        <taxon>Burkholderiales</taxon>
        <taxon>Sphaerotilaceae</taxon>
        <taxon>Piscinibacter</taxon>
    </lineage>
</organism>
<evidence type="ECO:0000313" key="2">
    <source>
        <dbReference type="EMBL" id="GAP35612.1"/>
    </source>
</evidence>
<keyword evidence="3" id="KW-1185">Reference proteome</keyword>
<feature type="region of interest" description="Disordered" evidence="1">
    <location>
        <begin position="1"/>
        <end position="27"/>
    </location>
</feature>
<feature type="compositionally biased region" description="Pro residues" evidence="1">
    <location>
        <begin position="52"/>
        <end position="63"/>
    </location>
</feature>
<dbReference type="STRING" id="1547922.ISF6_1385"/>
<evidence type="ECO:0000313" key="3">
    <source>
        <dbReference type="Proteomes" id="UP000037660"/>
    </source>
</evidence>
<reference evidence="3" key="1">
    <citation type="submission" date="2015-07" db="EMBL/GenBank/DDBJ databases">
        <title>Discovery of a poly(ethylene terephthalate assimilation.</title>
        <authorList>
            <person name="Yoshida S."/>
            <person name="Hiraga K."/>
            <person name="Takehana T."/>
            <person name="Taniguchi I."/>
            <person name="Yamaji H."/>
            <person name="Maeda Y."/>
            <person name="Toyohara K."/>
            <person name="Miyamoto K."/>
            <person name="Kimura Y."/>
            <person name="Oda K."/>
        </authorList>
    </citation>
    <scope>NUCLEOTIDE SEQUENCE [LARGE SCALE GENOMIC DNA]</scope>
    <source>
        <strain evidence="3">NBRC 110686 / TISTR 2288 / 201-F6</strain>
    </source>
</reference>
<reference evidence="2 3" key="2">
    <citation type="journal article" date="2016" name="Science">
        <title>A bacterium that degrades and assimilates poly(ethylene terephthalate).</title>
        <authorList>
            <person name="Yoshida S."/>
            <person name="Hiraga K."/>
            <person name="Takehana T."/>
            <person name="Taniguchi I."/>
            <person name="Yamaji H."/>
            <person name="Maeda Y."/>
            <person name="Toyohara K."/>
            <person name="Miyamoto K."/>
            <person name="Kimura Y."/>
            <person name="Oda K."/>
        </authorList>
    </citation>
    <scope>NUCLEOTIDE SEQUENCE [LARGE SCALE GENOMIC DNA]</scope>
    <source>
        <strain evidence="3">NBRC 110686 / TISTR 2288 / 201-F6</strain>
    </source>
</reference>
<proteinExistence type="predicted"/>
<dbReference type="Proteomes" id="UP000037660">
    <property type="component" value="Unassembled WGS sequence"/>
</dbReference>
<dbReference type="EMBL" id="BBYR01000025">
    <property type="protein sequence ID" value="GAP35612.1"/>
    <property type="molecule type" value="Genomic_DNA"/>
</dbReference>
<name>A0A0K8NYY6_PISS1</name>